<accession>A0A224X1N5</accession>
<gene>
    <name evidence="1" type="ORF">RsY01_376</name>
</gene>
<dbReference type="InterPro" id="IPR012340">
    <property type="entry name" value="NA-bd_OB-fold"/>
</dbReference>
<dbReference type="Proteomes" id="UP000218689">
    <property type="component" value="Unassembled WGS sequence"/>
</dbReference>
<evidence type="ECO:0000313" key="1">
    <source>
        <dbReference type="EMBL" id="GAX46796.1"/>
    </source>
</evidence>
<evidence type="ECO:0000313" key="2">
    <source>
        <dbReference type="Proteomes" id="UP000218689"/>
    </source>
</evidence>
<evidence type="ECO:0008006" key="3">
    <source>
        <dbReference type="Google" id="ProtNLM"/>
    </source>
</evidence>
<dbReference type="Pfam" id="PF10991">
    <property type="entry name" value="Enc34_ssDNA-bd"/>
    <property type="match status" value="1"/>
</dbReference>
<keyword evidence="2" id="KW-1185">Reference proteome</keyword>
<dbReference type="EMBL" id="BEDT01000001">
    <property type="protein sequence ID" value="GAX46796.1"/>
    <property type="molecule type" value="Genomic_DNA"/>
</dbReference>
<dbReference type="SUPFAM" id="SSF50249">
    <property type="entry name" value="Nucleic acid-binding proteins"/>
    <property type="match status" value="1"/>
</dbReference>
<proteinExistence type="predicted"/>
<comment type="caution">
    <text evidence="1">The sequence shown here is derived from an EMBL/GenBank/DDBJ whole genome shotgun (WGS) entry which is preliminary data.</text>
</comment>
<protein>
    <recommendedName>
        <fullName evidence="3">DUF2815 family protein</fullName>
    </recommendedName>
</protein>
<dbReference type="InterPro" id="IPR022595">
    <property type="entry name" value="Enc34_ssDNA-bd"/>
</dbReference>
<reference evidence="2" key="1">
    <citation type="submission" date="2017-08" db="EMBL/GenBank/DDBJ databases">
        <title>Draft genome sequence of Lactococcus sp. strain Rs-Y01, isolated from the gut of the lower termite Reticulitermes speratus.</title>
        <authorList>
            <person name="Ohkuma M."/>
            <person name="Yuki M."/>
        </authorList>
    </citation>
    <scope>NUCLEOTIDE SEQUENCE [LARGE SCALE GENOMIC DNA]</scope>
    <source>
        <strain evidence="2">Rs-Y01</strain>
    </source>
</reference>
<name>A0A224X1N5_9LACT</name>
<dbReference type="Gene3D" id="2.40.50.140">
    <property type="entry name" value="Nucleic acid-binding proteins"/>
    <property type="match status" value="1"/>
</dbReference>
<organism evidence="1 2">
    <name type="scientific">Pseudolactococcus reticulitermitis</name>
    <dbReference type="NCBI Taxonomy" id="2025039"/>
    <lineage>
        <taxon>Bacteria</taxon>
        <taxon>Bacillati</taxon>
        <taxon>Bacillota</taxon>
        <taxon>Bacilli</taxon>
        <taxon>Lactobacillales</taxon>
        <taxon>Streptococcaceae</taxon>
        <taxon>Pseudolactococcus</taxon>
    </lineage>
</organism>
<dbReference type="AlphaFoldDB" id="A0A224X1N5"/>
<sequence>MGIWYPGGSPESEFKTTNRKNGEIIMTTKPSTTKVITGIVRLSFVHLLEAGETPSGDMKYSAQLWIPKEDTATLGKIENAIEAAKEAGKSKWNGKIPANLKEPLRDGDEELDDDGNPKVPGHYFINCSSVGKPGIIDRFKQPVDDPERVYSGVYARVSINFFGYSAAGNKGISGGLNNVQIIKDGEFLGGRSSADADFDEFELDEEDDDLM</sequence>